<keyword evidence="3" id="KW-1185">Reference proteome</keyword>
<feature type="compositionally biased region" description="Polar residues" evidence="1">
    <location>
        <begin position="237"/>
        <end position="248"/>
    </location>
</feature>
<accession>A0ABP0P198</accession>
<feature type="region of interest" description="Disordered" evidence="1">
    <location>
        <begin position="213"/>
        <end position="248"/>
    </location>
</feature>
<protein>
    <recommendedName>
        <fullName evidence="4">Mitochondrial inner membrane protease subunit</fullName>
    </recommendedName>
</protein>
<feature type="region of interest" description="Disordered" evidence="1">
    <location>
        <begin position="332"/>
        <end position="351"/>
    </location>
</feature>
<reference evidence="2 3" key="1">
    <citation type="submission" date="2024-02" db="EMBL/GenBank/DDBJ databases">
        <authorList>
            <person name="Chen Y."/>
            <person name="Shah S."/>
            <person name="Dougan E. K."/>
            <person name="Thang M."/>
            <person name="Chan C."/>
        </authorList>
    </citation>
    <scope>NUCLEOTIDE SEQUENCE [LARGE SCALE GENOMIC DNA]</scope>
</reference>
<comment type="caution">
    <text evidence="2">The sequence shown here is derived from an EMBL/GenBank/DDBJ whole genome shotgun (WGS) entry which is preliminary data.</text>
</comment>
<gene>
    <name evidence="2" type="ORF">CCMP2556_LOCUS34327</name>
</gene>
<evidence type="ECO:0000313" key="3">
    <source>
        <dbReference type="Proteomes" id="UP001642484"/>
    </source>
</evidence>
<proteinExistence type="predicted"/>
<feature type="compositionally biased region" description="Polar residues" evidence="1">
    <location>
        <begin position="213"/>
        <end position="226"/>
    </location>
</feature>
<dbReference type="Proteomes" id="UP001642484">
    <property type="component" value="Unassembled WGS sequence"/>
</dbReference>
<name>A0ABP0P198_9DINO</name>
<evidence type="ECO:0008006" key="4">
    <source>
        <dbReference type="Google" id="ProtNLM"/>
    </source>
</evidence>
<evidence type="ECO:0000256" key="1">
    <source>
        <dbReference type="SAM" id="MobiDB-lite"/>
    </source>
</evidence>
<feature type="region of interest" description="Disordered" evidence="1">
    <location>
        <begin position="166"/>
        <end position="200"/>
    </location>
</feature>
<organism evidence="2 3">
    <name type="scientific">Durusdinium trenchii</name>
    <dbReference type="NCBI Taxonomy" id="1381693"/>
    <lineage>
        <taxon>Eukaryota</taxon>
        <taxon>Sar</taxon>
        <taxon>Alveolata</taxon>
        <taxon>Dinophyceae</taxon>
        <taxon>Suessiales</taxon>
        <taxon>Symbiodiniaceae</taxon>
        <taxon>Durusdinium</taxon>
    </lineage>
</organism>
<sequence>MVRAIAVRELVRGCFAMIRLPWTLECFHLQGRSMMPTLRGGPGLCDSDLVVGLRPGRTVHLVPRAGDVVLLVDENGRMVKRLKDIVFEAPNDYATGNEASPLHRRGRPLRGWCWVEGDNALLSEELFPAPDVPFGGGADPQSTHEACVDVSRVERVHESKSHGIFRKMTVAQATPPSPAFDRAPPAPPAPHGRAAARRTEAERQVHFFRNVSNRQRQAASAESTPKQRCCGTESRGSRSTAQATAAQGNSPRFLRLFEDSIQRRFRLQRLKHQVEKDEEQRAQSAMTPTPGRVRYAAWERRSGEPKPAVGERLYNDAARRALKMRHLQEMREELERQQEQQEATVARPGVSAALSRHVQVLTGSCWIEDQEEDGQTSRHQAEERA</sequence>
<dbReference type="EMBL" id="CAXAMN010022472">
    <property type="protein sequence ID" value="CAK9069795.1"/>
    <property type="molecule type" value="Genomic_DNA"/>
</dbReference>
<evidence type="ECO:0000313" key="2">
    <source>
        <dbReference type="EMBL" id="CAK9069795.1"/>
    </source>
</evidence>